<organism evidence="2 3">
    <name type="scientific">Homarus americanus</name>
    <name type="common">American lobster</name>
    <dbReference type="NCBI Taxonomy" id="6706"/>
    <lineage>
        <taxon>Eukaryota</taxon>
        <taxon>Metazoa</taxon>
        <taxon>Ecdysozoa</taxon>
        <taxon>Arthropoda</taxon>
        <taxon>Crustacea</taxon>
        <taxon>Multicrustacea</taxon>
        <taxon>Malacostraca</taxon>
        <taxon>Eumalacostraca</taxon>
        <taxon>Eucarida</taxon>
        <taxon>Decapoda</taxon>
        <taxon>Pleocyemata</taxon>
        <taxon>Astacidea</taxon>
        <taxon>Nephropoidea</taxon>
        <taxon>Nephropidae</taxon>
        <taxon>Homarus</taxon>
    </lineage>
</organism>
<sequence>MSDQKDFISDKCDLQNLKASDMDISVTVEMADDCKSDEESGPPSSRRYPLASTSVPASRGVTPASAKRRPPYTAKGRNSPQAANIHNCIKNEAFGSPGSCANTDNRTLWVVWKDERMISNSRMLCKKDCPWVMVRFGCKCERCIFQVLTNTFQAKSCAFFTIWSRFCVLETIVEKLSNVGLEIHKKCNKYKREEGHITVAMKRGSLEVYQDLSAKRPRKMEWPRTKIFLEDLRLTYCNGVRPTAVIMENMVMKTPAITGSGMVTNTAPSLLNTPETMSMTALNCTTRRLPTYRIHGKL</sequence>
<evidence type="ECO:0000313" key="2">
    <source>
        <dbReference type="EMBL" id="KAG7177562.1"/>
    </source>
</evidence>
<evidence type="ECO:0000256" key="1">
    <source>
        <dbReference type="SAM" id="MobiDB-lite"/>
    </source>
</evidence>
<accession>A0A8J5ND15</accession>
<feature type="region of interest" description="Disordered" evidence="1">
    <location>
        <begin position="29"/>
        <end position="79"/>
    </location>
</feature>
<proteinExistence type="predicted"/>
<reference evidence="2" key="1">
    <citation type="journal article" date="2021" name="Sci. Adv.">
        <title>The American lobster genome reveals insights on longevity, neural, and immune adaptations.</title>
        <authorList>
            <person name="Polinski J.M."/>
            <person name="Zimin A.V."/>
            <person name="Clark K.F."/>
            <person name="Kohn A.B."/>
            <person name="Sadowski N."/>
            <person name="Timp W."/>
            <person name="Ptitsyn A."/>
            <person name="Khanna P."/>
            <person name="Romanova D.Y."/>
            <person name="Williams P."/>
            <person name="Greenwood S.J."/>
            <person name="Moroz L.L."/>
            <person name="Walt D.R."/>
            <person name="Bodnar A.G."/>
        </authorList>
    </citation>
    <scope>NUCLEOTIDE SEQUENCE</scope>
    <source>
        <strain evidence="2">GMGI-L3</strain>
    </source>
</reference>
<dbReference type="Proteomes" id="UP000747542">
    <property type="component" value="Unassembled WGS sequence"/>
</dbReference>
<name>A0A8J5ND15_HOMAM</name>
<dbReference type="AlphaFoldDB" id="A0A8J5ND15"/>
<gene>
    <name evidence="2" type="ORF">Hamer_G008198</name>
</gene>
<dbReference type="EMBL" id="JAHLQT010001931">
    <property type="protein sequence ID" value="KAG7177562.1"/>
    <property type="molecule type" value="Genomic_DNA"/>
</dbReference>
<comment type="caution">
    <text evidence="2">The sequence shown here is derived from an EMBL/GenBank/DDBJ whole genome shotgun (WGS) entry which is preliminary data.</text>
</comment>
<protein>
    <submittedName>
        <fullName evidence="2">Uncharacterized protein</fullName>
    </submittedName>
</protein>
<evidence type="ECO:0000313" key="3">
    <source>
        <dbReference type="Proteomes" id="UP000747542"/>
    </source>
</evidence>
<keyword evidence="3" id="KW-1185">Reference proteome</keyword>